<accession>A0A014N9N7</accession>
<name>A0A014N9N7_9HYPO</name>
<organism evidence="1 2">
    <name type="scientific">Metarhizium robertsii</name>
    <dbReference type="NCBI Taxonomy" id="568076"/>
    <lineage>
        <taxon>Eukaryota</taxon>
        <taxon>Fungi</taxon>
        <taxon>Dikarya</taxon>
        <taxon>Ascomycota</taxon>
        <taxon>Pezizomycotina</taxon>
        <taxon>Sordariomycetes</taxon>
        <taxon>Hypocreomycetidae</taxon>
        <taxon>Hypocreales</taxon>
        <taxon>Clavicipitaceae</taxon>
        <taxon>Metarhizium</taxon>
    </lineage>
</organism>
<evidence type="ECO:0000313" key="2">
    <source>
        <dbReference type="Proteomes" id="UP000030151"/>
    </source>
</evidence>
<dbReference type="HOGENOM" id="CLU_1845581_0_0_1"/>
<dbReference type="EMBL" id="JELW01000036">
    <property type="protein sequence ID" value="EXU97454.1"/>
    <property type="molecule type" value="Genomic_DNA"/>
</dbReference>
<sequence length="139" mass="15637">MNNNRPFRCSITTHCKHHDRGKRFHTETAVYTHLQHGRPLARQPAPLDMPTAHPSPPALHQRPRHAPCPYRRRNRLLCLQGIVGSWTSATADVQIVSLVPCWRQAGRSTTSSQATMQIATFHAKKKTVCVFRPGSPSCL</sequence>
<protein>
    <submittedName>
        <fullName evidence="1">Uncharacterized protein</fullName>
    </submittedName>
</protein>
<proteinExistence type="predicted"/>
<dbReference type="Proteomes" id="UP000030151">
    <property type="component" value="Unassembled WGS sequence"/>
</dbReference>
<dbReference type="AlphaFoldDB" id="A0A014N9N7"/>
<comment type="caution">
    <text evidence="1">The sequence shown here is derived from an EMBL/GenBank/DDBJ whole genome shotgun (WGS) entry which is preliminary data.</text>
</comment>
<gene>
    <name evidence="1" type="ORF">X797_009363</name>
</gene>
<evidence type="ECO:0000313" key="1">
    <source>
        <dbReference type="EMBL" id="EXU97454.1"/>
    </source>
</evidence>
<reference evidence="1 2" key="1">
    <citation type="submission" date="2014-02" db="EMBL/GenBank/DDBJ databases">
        <title>The genome sequence of the entomopathogenic fungus Metarhizium robertsii ARSEF 2575.</title>
        <authorList>
            <person name="Giuliano Garisto Donzelli B."/>
            <person name="Roe B.A."/>
            <person name="Macmil S.L."/>
            <person name="Krasnoff S.B."/>
            <person name="Gibson D.M."/>
        </authorList>
    </citation>
    <scope>NUCLEOTIDE SEQUENCE [LARGE SCALE GENOMIC DNA]</scope>
    <source>
        <strain evidence="1 2">ARSEF 2575</strain>
    </source>
</reference>